<name>A0ABP4N508_9MICO</name>
<sequence>MRLRTHTFFATVVCGALLAAFAAAAVFIWQAIAAVPGTPETVWGDYLASPLPAIVVFLACWSAANIGFAIAACAEAFHRTRSGLVATILVAMFIVGLGITAGFAFLPSRPTSLALLVTVIAFPLSLLAMTGALVWAISRVARWEAPRPASALWPESRAQHLGSNRPGAPGTSYPGGPPFDVLEPDETVLTYFKSERTPEPQLLIATNQRFVRASILGTDRTFILEQAGPGQLAGARSERVGRDLMTTAHFHDHPVMRVVGGDPRQSRAFAVAVTRLTRSGQLRR</sequence>
<evidence type="ECO:0008006" key="5">
    <source>
        <dbReference type="Google" id="ProtNLM"/>
    </source>
</evidence>
<dbReference type="Proteomes" id="UP001501791">
    <property type="component" value="Unassembled WGS sequence"/>
</dbReference>
<dbReference type="EMBL" id="BAAALY010000016">
    <property type="protein sequence ID" value="GAA1554807.1"/>
    <property type="molecule type" value="Genomic_DNA"/>
</dbReference>
<dbReference type="RefSeq" id="WP_346036748.1">
    <property type="nucleotide sequence ID" value="NZ_BAAALY010000016.1"/>
</dbReference>
<feature type="transmembrane region" description="Helical" evidence="1">
    <location>
        <begin position="49"/>
        <end position="72"/>
    </location>
</feature>
<evidence type="ECO:0000313" key="4">
    <source>
        <dbReference type="Proteomes" id="UP001501791"/>
    </source>
</evidence>
<feature type="chain" id="PRO_5047004389" description="PH domain-containing protein" evidence="2">
    <location>
        <begin position="25"/>
        <end position="284"/>
    </location>
</feature>
<keyword evidence="2" id="KW-0732">Signal</keyword>
<evidence type="ECO:0000313" key="3">
    <source>
        <dbReference type="EMBL" id="GAA1554807.1"/>
    </source>
</evidence>
<keyword evidence="4" id="KW-1185">Reference proteome</keyword>
<comment type="caution">
    <text evidence="3">The sequence shown here is derived from an EMBL/GenBank/DDBJ whole genome shotgun (WGS) entry which is preliminary data.</text>
</comment>
<organism evidence="3 4">
    <name type="scientific">Brevibacterium picturae</name>
    <dbReference type="NCBI Taxonomy" id="260553"/>
    <lineage>
        <taxon>Bacteria</taxon>
        <taxon>Bacillati</taxon>
        <taxon>Actinomycetota</taxon>
        <taxon>Actinomycetes</taxon>
        <taxon>Micrococcales</taxon>
        <taxon>Brevibacteriaceae</taxon>
        <taxon>Brevibacterium</taxon>
    </lineage>
</organism>
<evidence type="ECO:0000256" key="2">
    <source>
        <dbReference type="SAM" id="SignalP"/>
    </source>
</evidence>
<feature type="transmembrane region" description="Helical" evidence="1">
    <location>
        <begin position="84"/>
        <end position="106"/>
    </location>
</feature>
<protein>
    <recommendedName>
        <fullName evidence="5">PH domain-containing protein</fullName>
    </recommendedName>
</protein>
<feature type="signal peptide" evidence="2">
    <location>
        <begin position="1"/>
        <end position="24"/>
    </location>
</feature>
<accession>A0ABP4N508</accession>
<proteinExistence type="predicted"/>
<keyword evidence="1" id="KW-1133">Transmembrane helix</keyword>
<gene>
    <name evidence="3" type="ORF">GCM10009691_31400</name>
</gene>
<feature type="transmembrane region" description="Helical" evidence="1">
    <location>
        <begin position="112"/>
        <end position="137"/>
    </location>
</feature>
<evidence type="ECO:0000256" key="1">
    <source>
        <dbReference type="SAM" id="Phobius"/>
    </source>
</evidence>
<reference evidence="4" key="1">
    <citation type="journal article" date="2019" name="Int. J. Syst. Evol. Microbiol.">
        <title>The Global Catalogue of Microorganisms (GCM) 10K type strain sequencing project: providing services to taxonomists for standard genome sequencing and annotation.</title>
        <authorList>
            <consortium name="The Broad Institute Genomics Platform"/>
            <consortium name="The Broad Institute Genome Sequencing Center for Infectious Disease"/>
            <person name="Wu L."/>
            <person name="Ma J."/>
        </authorList>
    </citation>
    <scope>NUCLEOTIDE SEQUENCE [LARGE SCALE GENOMIC DNA]</scope>
    <source>
        <strain evidence="4">JCM 13319</strain>
    </source>
</reference>
<keyword evidence="1" id="KW-0812">Transmembrane</keyword>
<keyword evidence="1" id="KW-0472">Membrane</keyword>